<evidence type="ECO:0000256" key="4">
    <source>
        <dbReference type="ARBA" id="ARBA00022801"/>
    </source>
</evidence>
<evidence type="ECO:0000313" key="9">
    <source>
        <dbReference type="EMBL" id="WND02400.1"/>
    </source>
</evidence>
<sequence length="559" mass="61644">MGYMKPNDERLLFLPLGGSGEIGMNLNLYGHKGKWLMVDCGMSFADSYTPGVDLIFPDPSFIEDEQEALVGLIVTHGHEDHIGAIPHIWSRFKCPIYTTGFTAELIRRKLGEHGLVDDVEIIEVVPSQSFDCGPFKVEYVPLAHSIAEGHGITLTTSRGVLFHTGDWKLDKAPLIGPTCPSPRLKALGDQGVLAMIGDSTNVFNPETSGSEKDVQENLLKIVGKAEGRVVITTFASNVARLEAVGAIAKATGRNLCLFGRSMQRIYEVARAKGFLQDFPKLVDVDAVDYLPKNKVLIVCTGCQGESRAALARIAKDEHRDVSLVPGDTVIFSSKIIPGNELTLFRLINNLVKKKVNVITEKDDFVHVSGHPGQPDLKAMYEWVRPKFAIPVHGEARHLIKHAEFALEQGVKKSIAPKNGQIIEITDEGPVVIDEAPIGVLVLDGTQVVDFDAPSVAQRRRISQQGQMTIVVVIRRDGQLASEPVITANGIPKFDEDDFYYDLIDAAEEGYERLSRKERQKDKAIHDGVRIAVRRLTRSELGRNPTVDVVIVREQELDLK</sequence>
<keyword evidence="7" id="KW-0694">RNA-binding</keyword>
<dbReference type="SMART" id="SM00849">
    <property type="entry name" value="Lactamase_B"/>
    <property type="match status" value="1"/>
</dbReference>
<proteinExistence type="predicted"/>
<gene>
    <name evidence="9" type="ORF">QGN29_12650</name>
</gene>
<evidence type="ECO:0000256" key="5">
    <source>
        <dbReference type="ARBA" id="ARBA00022833"/>
    </source>
</evidence>
<evidence type="ECO:0000313" key="10">
    <source>
        <dbReference type="Proteomes" id="UP001268683"/>
    </source>
</evidence>
<dbReference type="Proteomes" id="UP001268683">
    <property type="component" value="Chromosome"/>
</dbReference>
<dbReference type="KEGG" id="tmk:QGN29_12650"/>
<evidence type="ECO:0000256" key="7">
    <source>
        <dbReference type="ARBA" id="ARBA00022884"/>
    </source>
</evidence>
<evidence type="ECO:0000256" key="3">
    <source>
        <dbReference type="ARBA" id="ARBA00022723"/>
    </source>
</evidence>
<dbReference type="InterPro" id="IPR042173">
    <property type="entry name" value="RNase_J_2"/>
</dbReference>
<accession>A0AA52ECY3</accession>
<dbReference type="InterPro" id="IPR001279">
    <property type="entry name" value="Metallo-B-lactamas"/>
</dbReference>
<organism evidence="9 10">
    <name type="scientific">Temperatibacter marinus</name>
    <dbReference type="NCBI Taxonomy" id="1456591"/>
    <lineage>
        <taxon>Bacteria</taxon>
        <taxon>Pseudomonadati</taxon>
        <taxon>Pseudomonadota</taxon>
        <taxon>Alphaproteobacteria</taxon>
        <taxon>Kordiimonadales</taxon>
        <taxon>Temperatibacteraceae</taxon>
        <taxon>Temperatibacter</taxon>
    </lineage>
</organism>
<protein>
    <submittedName>
        <fullName evidence="9">Ribonuclease J</fullName>
        <ecNumber evidence="9">3.1.-.-</ecNumber>
    </submittedName>
</protein>
<dbReference type="GO" id="GO:0046872">
    <property type="term" value="F:metal ion binding"/>
    <property type="evidence" value="ECO:0007669"/>
    <property type="project" value="UniProtKB-KW"/>
</dbReference>
<dbReference type="EC" id="3.1.-.-" evidence="9"/>
<keyword evidence="10" id="KW-1185">Reference proteome</keyword>
<keyword evidence="5" id="KW-0862">Zinc</keyword>
<evidence type="ECO:0000259" key="8">
    <source>
        <dbReference type="SMART" id="SM00849"/>
    </source>
</evidence>
<dbReference type="GO" id="GO:0004527">
    <property type="term" value="F:exonuclease activity"/>
    <property type="evidence" value="ECO:0007669"/>
    <property type="project" value="UniProtKB-KW"/>
</dbReference>
<evidence type="ECO:0000256" key="1">
    <source>
        <dbReference type="ARBA" id="ARBA00022490"/>
    </source>
</evidence>
<evidence type="ECO:0000256" key="6">
    <source>
        <dbReference type="ARBA" id="ARBA00022839"/>
    </source>
</evidence>
<keyword evidence="3" id="KW-0479">Metal-binding</keyword>
<keyword evidence="4 9" id="KW-0378">Hydrolase</keyword>
<name>A0AA52ECY3_9PROT</name>
<reference evidence="9" key="1">
    <citation type="submission" date="2023-04" db="EMBL/GenBank/DDBJ databases">
        <title>Complete genome sequence of Temperatibacter marinus.</title>
        <authorList>
            <person name="Rong J.-C."/>
            <person name="Yi M.-L."/>
            <person name="Zhao Q."/>
        </authorList>
    </citation>
    <scope>NUCLEOTIDE SEQUENCE</scope>
    <source>
        <strain evidence="9">NBRC 110045</strain>
    </source>
</reference>
<dbReference type="Gene3D" id="3.60.15.10">
    <property type="entry name" value="Ribonuclease Z/Hydroxyacylglutathione hydrolase-like"/>
    <property type="match status" value="1"/>
</dbReference>
<dbReference type="Gene3D" id="3.10.20.580">
    <property type="match status" value="1"/>
</dbReference>
<dbReference type="InterPro" id="IPR011108">
    <property type="entry name" value="RMMBL"/>
</dbReference>
<dbReference type="PANTHER" id="PTHR43694:SF1">
    <property type="entry name" value="RIBONUCLEASE J"/>
    <property type="match status" value="1"/>
</dbReference>
<dbReference type="InterPro" id="IPR036866">
    <property type="entry name" value="RibonucZ/Hydroxyglut_hydro"/>
</dbReference>
<keyword evidence="6" id="KW-0269">Exonuclease</keyword>
<dbReference type="NCBIfam" id="TIGR00649">
    <property type="entry name" value="MG423"/>
    <property type="match status" value="1"/>
</dbReference>
<dbReference type="Pfam" id="PF17770">
    <property type="entry name" value="RNase_J_C"/>
    <property type="match status" value="1"/>
</dbReference>
<evidence type="ECO:0000256" key="2">
    <source>
        <dbReference type="ARBA" id="ARBA00022722"/>
    </source>
</evidence>
<dbReference type="RefSeq" id="WP_310798236.1">
    <property type="nucleotide sequence ID" value="NZ_CP123872.1"/>
</dbReference>
<dbReference type="Pfam" id="PF00753">
    <property type="entry name" value="Lactamase_B"/>
    <property type="match status" value="1"/>
</dbReference>
<dbReference type="Pfam" id="PF07521">
    <property type="entry name" value="RMMBL"/>
    <property type="match status" value="1"/>
</dbReference>
<dbReference type="PANTHER" id="PTHR43694">
    <property type="entry name" value="RIBONUCLEASE J"/>
    <property type="match status" value="1"/>
</dbReference>
<keyword evidence="1" id="KW-0963">Cytoplasm</keyword>
<dbReference type="EMBL" id="CP123872">
    <property type="protein sequence ID" value="WND02400.1"/>
    <property type="molecule type" value="Genomic_DNA"/>
</dbReference>
<dbReference type="InterPro" id="IPR004613">
    <property type="entry name" value="RNase_J"/>
</dbReference>
<dbReference type="InterPro" id="IPR041636">
    <property type="entry name" value="RNase_J_C"/>
</dbReference>
<dbReference type="SUPFAM" id="SSF56281">
    <property type="entry name" value="Metallo-hydrolase/oxidoreductase"/>
    <property type="match status" value="1"/>
</dbReference>
<dbReference type="CDD" id="cd07714">
    <property type="entry name" value="RNaseJ_MBL-fold"/>
    <property type="match status" value="1"/>
</dbReference>
<feature type="domain" description="Metallo-beta-lactamase" evidence="8">
    <location>
        <begin position="23"/>
        <end position="207"/>
    </location>
</feature>
<dbReference type="Pfam" id="PF22505">
    <property type="entry name" value="RNase_J_b_CASP"/>
    <property type="match status" value="1"/>
</dbReference>
<keyword evidence="2" id="KW-0540">Nuclease</keyword>
<dbReference type="GO" id="GO:0003723">
    <property type="term" value="F:RNA binding"/>
    <property type="evidence" value="ECO:0007669"/>
    <property type="project" value="UniProtKB-KW"/>
</dbReference>
<dbReference type="AlphaFoldDB" id="A0AA52ECY3"/>
<dbReference type="InterPro" id="IPR055132">
    <property type="entry name" value="RNase_J_b_CASP"/>
</dbReference>
<dbReference type="Gene3D" id="3.40.50.10710">
    <property type="entry name" value="Metallo-hydrolase/oxidoreductase"/>
    <property type="match status" value="1"/>
</dbReference>